<evidence type="ECO:0000313" key="2">
    <source>
        <dbReference type="EMBL" id="GAE48457.1"/>
    </source>
</evidence>
<dbReference type="EMBL" id="BAUW01000218">
    <property type="protein sequence ID" value="GAE48457.1"/>
    <property type="molecule type" value="Genomic_DNA"/>
</dbReference>
<feature type="compositionally biased region" description="Basic and acidic residues" evidence="1">
    <location>
        <begin position="45"/>
        <end position="54"/>
    </location>
</feature>
<keyword evidence="3" id="KW-1185">Reference proteome</keyword>
<gene>
    <name evidence="2" type="ORF">JCM21738_5598</name>
</gene>
<sequence length="69" mass="8281">MVQLHSFTQRLNFVTPEQCHKGEHIDVLKKRQDVYELAKKKHPERWSRSTRDWSPHTSVALNPMKEIQK</sequence>
<protein>
    <submittedName>
        <fullName evidence="2">Mobile element protein</fullName>
    </submittedName>
</protein>
<evidence type="ECO:0000313" key="3">
    <source>
        <dbReference type="Proteomes" id="UP000018949"/>
    </source>
</evidence>
<name>W4RWI8_9BACI</name>
<evidence type="ECO:0000256" key="1">
    <source>
        <dbReference type="SAM" id="MobiDB-lite"/>
    </source>
</evidence>
<organism evidence="2 3">
    <name type="scientific">Mesobacillus boroniphilus JCM 21738</name>
    <dbReference type="NCBI Taxonomy" id="1294265"/>
    <lineage>
        <taxon>Bacteria</taxon>
        <taxon>Bacillati</taxon>
        <taxon>Bacillota</taxon>
        <taxon>Bacilli</taxon>
        <taxon>Bacillales</taxon>
        <taxon>Bacillaceae</taxon>
        <taxon>Mesobacillus</taxon>
    </lineage>
</organism>
<comment type="caution">
    <text evidence="2">The sequence shown here is derived from an EMBL/GenBank/DDBJ whole genome shotgun (WGS) entry which is preliminary data.</text>
</comment>
<proteinExistence type="predicted"/>
<feature type="region of interest" description="Disordered" evidence="1">
    <location>
        <begin position="45"/>
        <end position="69"/>
    </location>
</feature>
<accession>W4RWI8</accession>
<dbReference type="Proteomes" id="UP000018949">
    <property type="component" value="Unassembled WGS sequence"/>
</dbReference>
<dbReference type="eggNOG" id="COG2801">
    <property type="taxonomic scope" value="Bacteria"/>
</dbReference>
<reference evidence="2 3" key="1">
    <citation type="submission" date="2013-12" db="EMBL/GenBank/DDBJ databases">
        <title>NBRP : Genome information of microbial organism related human and environment.</title>
        <authorList>
            <person name="Hattori M."/>
            <person name="Oshima K."/>
            <person name="Inaba H."/>
            <person name="Suda W."/>
            <person name="Sakamoto M."/>
            <person name="Iino T."/>
            <person name="Kitahara M."/>
            <person name="Oshida Y."/>
            <person name="Iida T."/>
            <person name="Kudo T."/>
            <person name="Itoh T."/>
            <person name="Ahmed I."/>
            <person name="Ohkuma M."/>
        </authorList>
    </citation>
    <scope>NUCLEOTIDE SEQUENCE [LARGE SCALE GENOMIC DNA]</scope>
    <source>
        <strain evidence="2 3">JCM 21738</strain>
    </source>
</reference>
<dbReference type="AlphaFoldDB" id="W4RWI8"/>